<protein>
    <submittedName>
        <fullName evidence="2">Uncharacterized protein</fullName>
    </submittedName>
</protein>
<sequence length="107" mass="11450">MISAGQEDRLAGWAGRGRGTDGRGTRHFLFWRERITALRRTARSGRPGGRETEARGWESRAAERSGEVACAQATVPEVCGEHCAVKGRGEPRVLSGDRAPVTCATGG</sequence>
<evidence type="ECO:0000313" key="3">
    <source>
        <dbReference type="Proteomes" id="UP001044222"/>
    </source>
</evidence>
<organism evidence="2 3">
    <name type="scientific">Anguilla anguilla</name>
    <name type="common">European freshwater eel</name>
    <name type="synonym">Muraena anguilla</name>
    <dbReference type="NCBI Taxonomy" id="7936"/>
    <lineage>
        <taxon>Eukaryota</taxon>
        <taxon>Metazoa</taxon>
        <taxon>Chordata</taxon>
        <taxon>Craniata</taxon>
        <taxon>Vertebrata</taxon>
        <taxon>Euteleostomi</taxon>
        <taxon>Actinopterygii</taxon>
        <taxon>Neopterygii</taxon>
        <taxon>Teleostei</taxon>
        <taxon>Anguilliformes</taxon>
        <taxon>Anguillidae</taxon>
        <taxon>Anguilla</taxon>
    </lineage>
</organism>
<reference evidence="2" key="1">
    <citation type="submission" date="2021-01" db="EMBL/GenBank/DDBJ databases">
        <title>A chromosome-scale assembly of European eel, Anguilla anguilla.</title>
        <authorList>
            <person name="Henkel C."/>
            <person name="Jong-Raadsen S.A."/>
            <person name="Dufour S."/>
            <person name="Weltzien F.-A."/>
            <person name="Palstra A.P."/>
            <person name="Pelster B."/>
            <person name="Spaink H.P."/>
            <person name="Van Den Thillart G.E."/>
            <person name="Jansen H."/>
            <person name="Zahm M."/>
            <person name="Klopp C."/>
            <person name="Cedric C."/>
            <person name="Louis A."/>
            <person name="Berthelot C."/>
            <person name="Parey E."/>
            <person name="Roest Crollius H."/>
            <person name="Montfort J."/>
            <person name="Robinson-Rechavi M."/>
            <person name="Bucao C."/>
            <person name="Bouchez O."/>
            <person name="Gislard M."/>
            <person name="Lluch J."/>
            <person name="Milhes M."/>
            <person name="Lampietro C."/>
            <person name="Lopez Roques C."/>
            <person name="Donnadieu C."/>
            <person name="Braasch I."/>
            <person name="Desvignes T."/>
            <person name="Postlethwait J."/>
            <person name="Bobe J."/>
            <person name="Guiguen Y."/>
            <person name="Dirks R."/>
        </authorList>
    </citation>
    <scope>NUCLEOTIDE SEQUENCE</scope>
    <source>
        <strain evidence="2">Tag_6206</strain>
        <tissue evidence="2">Liver</tissue>
    </source>
</reference>
<evidence type="ECO:0000313" key="2">
    <source>
        <dbReference type="EMBL" id="KAG5834024.1"/>
    </source>
</evidence>
<accession>A0A9D3LR22</accession>
<feature type="region of interest" description="Disordered" evidence="1">
    <location>
        <begin position="41"/>
        <end position="63"/>
    </location>
</feature>
<name>A0A9D3LR22_ANGAN</name>
<keyword evidence="3" id="KW-1185">Reference proteome</keyword>
<gene>
    <name evidence="2" type="ORF">ANANG_G00282230</name>
</gene>
<dbReference type="AlphaFoldDB" id="A0A9D3LR22"/>
<proteinExistence type="predicted"/>
<dbReference type="Proteomes" id="UP001044222">
    <property type="component" value="Chromosome 16"/>
</dbReference>
<dbReference type="EMBL" id="JAFIRN010000016">
    <property type="protein sequence ID" value="KAG5834024.1"/>
    <property type="molecule type" value="Genomic_DNA"/>
</dbReference>
<feature type="region of interest" description="Disordered" evidence="1">
    <location>
        <begin position="1"/>
        <end position="24"/>
    </location>
</feature>
<evidence type="ECO:0000256" key="1">
    <source>
        <dbReference type="SAM" id="MobiDB-lite"/>
    </source>
</evidence>
<feature type="compositionally biased region" description="Basic and acidic residues" evidence="1">
    <location>
        <begin position="48"/>
        <end position="63"/>
    </location>
</feature>
<comment type="caution">
    <text evidence="2">The sequence shown here is derived from an EMBL/GenBank/DDBJ whole genome shotgun (WGS) entry which is preliminary data.</text>
</comment>
<feature type="compositionally biased region" description="Basic and acidic residues" evidence="1">
    <location>
        <begin position="1"/>
        <end position="10"/>
    </location>
</feature>